<evidence type="ECO:0000313" key="3">
    <source>
        <dbReference type="Proteomes" id="UP000094271"/>
    </source>
</evidence>
<gene>
    <name evidence="2" type="ORF">BEI59_00365</name>
</gene>
<dbReference type="AlphaFoldDB" id="A0A1E3UNT8"/>
<dbReference type="RefSeq" id="WP_069431098.1">
    <property type="nucleotide sequence ID" value="NZ_MEHA01000001.1"/>
</dbReference>
<proteinExistence type="predicted"/>
<reference evidence="2 3" key="1">
    <citation type="submission" date="2016-08" db="EMBL/GenBank/DDBJ databases">
        <authorList>
            <person name="Seilhamer J.J."/>
        </authorList>
    </citation>
    <scope>NUCLEOTIDE SEQUENCE [LARGE SCALE GENOMIC DNA]</scope>
    <source>
        <strain evidence="2 3">NML150140-1</strain>
    </source>
</reference>
<evidence type="ECO:0000313" key="2">
    <source>
        <dbReference type="EMBL" id="ODR55662.1"/>
    </source>
</evidence>
<organism evidence="2 3">
    <name type="scientific">Eisenbergiella tayi</name>
    <dbReference type="NCBI Taxonomy" id="1432052"/>
    <lineage>
        <taxon>Bacteria</taxon>
        <taxon>Bacillati</taxon>
        <taxon>Bacillota</taxon>
        <taxon>Clostridia</taxon>
        <taxon>Lachnospirales</taxon>
        <taxon>Lachnospiraceae</taxon>
        <taxon>Eisenbergiella</taxon>
    </lineage>
</organism>
<dbReference type="SMART" id="SM01078">
    <property type="entry name" value="CGGC"/>
    <property type="match status" value="1"/>
</dbReference>
<dbReference type="OrthoDB" id="1682132at2"/>
<comment type="caution">
    <text evidence="2">The sequence shown here is derived from an EMBL/GenBank/DDBJ whole genome shotgun (WGS) entry which is preliminary data.</text>
</comment>
<feature type="domain" description="CGGC" evidence="1">
    <location>
        <begin position="2"/>
        <end position="110"/>
    </location>
</feature>
<dbReference type="Proteomes" id="UP000094271">
    <property type="component" value="Unassembled WGS sequence"/>
</dbReference>
<name>A0A1E3UNT8_9FIRM</name>
<dbReference type="Pfam" id="PF08821">
    <property type="entry name" value="CGGC"/>
    <property type="match status" value="1"/>
</dbReference>
<protein>
    <submittedName>
        <fullName evidence="2">CGGC domain-containing protein</fullName>
    </submittedName>
</protein>
<accession>A0A1E3UNT8</accession>
<dbReference type="EMBL" id="MEHA01000001">
    <property type="protein sequence ID" value="ODR55662.1"/>
    <property type="molecule type" value="Genomic_DNA"/>
</dbReference>
<sequence length="110" mass="12098">MKIAIVNCLKANGVCTGAACLEAMNRRTKSFAAYEDRDVQLCAFMRCSGCGNMVETDEGMAEKMERLLSMKPDAVHFGKCTEKDGQLCETLRSLKEKLERAGISIVMGTH</sequence>
<evidence type="ECO:0000259" key="1">
    <source>
        <dbReference type="SMART" id="SM01078"/>
    </source>
</evidence>
<dbReference type="InterPro" id="IPR014925">
    <property type="entry name" value="CGGC_dom"/>
</dbReference>